<comment type="pathway">
    <text evidence="10">Lipid metabolism; phospholipid metabolism.</text>
</comment>
<dbReference type="PANTHER" id="PTHR30100:SF1">
    <property type="entry name" value="PHOSPHATE ACYLTRANSFERASE"/>
    <property type="match status" value="1"/>
</dbReference>
<dbReference type="GO" id="GO:0043811">
    <property type="term" value="F:phosphate:acyl-[acyl carrier protein] acyltransferase activity"/>
    <property type="evidence" value="ECO:0007669"/>
    <property type="project" value="UniProtKB-UniRule"/>
</dbReference>
<evidence type="ECO:0000256" key="6">
    <source>
        <dbReference type="ARBA" id="ARBA00023209"/>
    </source>
</evidence>
<keyword evidence="4 10" id="KW-0808">Transferase</keyword>
<keyword evidence="7 10" id="KW-1208">Phospholipid metabolism</keyword>
<protein>
    <recommendedName>
        <fullName evidence="8 10">Phosphate acyltransferase</fullName>
        <ecNumber evidence="8 10">2.3.1.274</ecNumber>
    </recommendedName>
    <alternativeName>
        <fullName evidence="10">Acyl-ACP phosphotransacylase</fullName>
    </alternativeName>
    <alternativeName>
        <fullName evidence="10">Acyl-[acyl-carrier-protein]--phosphate acyltransferase</fullName>
    </alternativeName>
    <alternativeName>
        <fullName evidence="10">Phosphate-acyl-ACP acyltransferase</fullName>
    </alternativeName>
</protein>
<evidence type="ECO:0000256" key="9">
    <source>
        <dbReference type="ARBA" id="ARBA00046608"/>
    </source>
</evidence>
<dbReference type="EMBL" id="DXBB01000068">
    <property type="protein sequence ID" value="HIZ72874.1"/>
    <property type="molecule type" value="Genomic_DNA"/>
</dbReference>
<proteinExistence type="inferred from homology"/>
<dbReference type="AlphaFoldDB" id="A0A9D2G4C2"/>
<sequence length="341" mass="36388">MIKVVVDAMGGDNAPAEIVKGALLALKERENFGILFTGDEARIRAELAKTPHDASRVEIRHCTEEITNDDVPTHAIRSKRDSSLVVGMNILKEDPEAAAFVSAGSTGAVLTGGIMLIGRIKGVLRPALCPGIPNVRGGRTLLCDCGANAECKPQYLEQFAIMASAYGKAAFHMEHPRVGLLTNGTEEHKGDPLHQEAHQLLKANPNISFAGNIEGRDIMFGDVDVAVADGFSGNIALKSMEGCGKTVSHILKKEFKKNLASKLAYLCARKQIAGLANMLDYAKLGGSVFLGLKKVVVKSHGSSKANSICPSVIQALDAYQNRLVETIEEMLTSGALEKQDA</sequence>
<evidence type="ECO:0000313" key="11">
    <source>
        <dbReference type="EMBL" id="HIZ72874.1"/>
    </source>
</evidence>
<evidence type="ECO:0000313" key="12">
    <source>
        <dbReference type="Proteomes" id="UP000824102"/>
    </source>
</evidence>
<name>A0A9D2G4C2_9FIRM</name>
<dbReference type="NCBIfam" id="TIGR00182">
    <property type="entry name" value="plsX"/>
    <property type="match status" value="1"/>
</dbReference>
<evidence type="ECO:0000256" key="1">
    <source>
        <dbReference type="ARBA" id="ARBA00001232"/>
    </source>
</evidence>
<evidence type="ECO:0000256" key="4">
    <source>
        <dbReference type="ARBA" id="ARBA00022679"/>
    </source>
</evidence>
<evidence type="ECO:0000256" key="8">
    <source>
        <dbReference type="ARBA" id="ARBA00024069"/>
    </source>
</evidence>
<dbReference type="EC" id="2.3.1.274" evidence="8 10"/>
<evidence type="ECO:0000256" key="7">
    <source>
        <dbReference type="ARBA" id="ARBA00023264"/>
    </source>
</evidence>
<comment type="function">
    <text evidence="10">Catalyzes the reversible formation of acyl-phosphate (acyl-PO(4)) from acyl-[acyl-carrier-protein] (acyl-ACP). This enzyme utilizes acyl-ACP as fatty acyl donor, but not acyl-CoA.</text>
</comment>
<comment type="subunit">
    <text evidence="9 10">Homodimer. Probably interacts with PlsY.</text>
</comment>
<keyword evidence="6 10" id="KW-0594">Phospholipid biosynthesis</keyword>
<comment type="subcellular location">
    <subcellularLocation>
        <location evidence="10">Cytoplasm</location>
    </subcellularLocation>
    <text evidence="10">Associated with the membrane possibly through PlsY.</text>
</comment>
<dbReference type="Proteomes" id="UP000824102">
    <property type="component" value="Unassembled WGS sequence"/>
</dbReference>
<dbReference type="InterPro" id="IPR003664">
    <property type="entry name" value="FA_synthesis"/>
</dbReference>
<organism evidence="11 12">
    <name type="scientific">Candidatus Gallimonas intestinavium</name>
    <dbReference type="NCBI Taxonomy" id="2838603"/>
    <lineage>
        <taxon>Bacteria</taxon>
        <taxon>Bacillati</taxon>
        <taxon>Bacillota</taxon>
        <taxon>Clostridia</taxon>
        <taxon>Candidatus Gallimonas</taxon>
    </lineage>
</organism>
<dbReference type="GO" id="GO:0006633">
    <property type="term" value="P:fatty acid biosynthetic process"/>
    <property type="evidence" value="ECO:0007669"/>
    <property type="project" value="UniProtKB-UniRule"/>
</dbReference>
<accession>A0A9D2G4C2</accession>
<keyword evidence="11" id="KW-0012">Acyltransferase</keyword>
<evidence type="ECO:0000256" key="3">
    <source>
        <dbReference type="ARBA" id="ARBA00022516"/>
    </source>
</evidence>
<comment type="similarity">
    <text evidence="10">Belongs to the PlsX family.</text>
</comment>
<comment type="caution">
    <text evidence="11">The sequence shown here is derived from an EMBL/GenBank/DDBJ whole genome shotgun (WGS) entry which is preliminary data.</text>
</comment>
<dbReference type="Pfam" id="PF02504">
    <property type="entry name" value="FA_synthesis"/>
    <property type="match status" value="1"/>
</dbReference>
<dbReference type="PIRSF" id="PIRSF002465">
    <property type="entry name" value="Phsphlp_syn_PlsX"/>
    <property type="match status" value="1"/>
</dbReference>
<dbReference type="GO" id="GO:0008654">
    <property type="term" value="P:phospholipid biosynthetic process"/>
    <property type="evidence" value="ECO:0007669"/>
    <property type="project" value="UniProtKB-KW"/>
</dbReference>
<evidence type="ECO:0000256" key="5">
    <source>
        <dbReference type="ARBA" id="ARBA00023098"/>
    </source>
</evidence>
<keyword evidence="3 10" id="KW-0444">Lipid biosynthesis</keyword>
<comment type="catalytic activity">
    <reaction evidence="1 10">
        <text>a fatty acyl-[ACP] + phosphate = an acyl phosphate + holo-[ACP]</text>
        <dbReference type="Rhea" id="RHEA:42292"/>
        <dbReference type="Rhea" id="RHEA-COMP:9685"/>
        <dbReference type="Rhea" id="RHEA-COMP:14125"/>
        <dbReference type="ChEBI" id="CHEBI:43474"/>
        <dbReference type="ChEBI" id="CHEBI:59918"/>
        <dbReference type="ChEBI" id="CHEBI:64479"/>
        <dbReference type="ChEBI" id="CHEBI:138651"/>
        <dbReference type="EC" id="2.3.1.274"/>
    </reaction>
</comment>
<reference evidence="11" key="1">
    <citation type="journal article" date="2021" name="PeerJ">
        <title>Extensive microbial diversity within the chicken gut microbiome revealed by metagenomics and culture.</title>
        <authorList>
            <person name="Gilroy R."/>
            <person name="Ravi A."/>
            <person name="Getino M."/>
            <person name="Pursley I."/>
            <person name="Horton D.L."/>
            <person name="Alikhan N.F."/>
            <person name="Baker D."/>
            <person name="Gharbi K."/>
            <person name="Hall N."/>
            <person name="Watson M."/>
            <person name="Adriaenssens E.M."/>
            <person name="Foster-Nyarko E."/>
            <person name="Jarju S."/>
            <person name="Secka A."/>
            <person name="Antonio M."/>
            <person name="Oren A."/>
            <person name="Chaudhuri R.R."/>
            <person name="La Ragione R."/>
            <person name="Hildebrand F."/>
            <person name="Pallen M.J."/>
        </authorList>
    </citation>
    <scope>NUCLEOTIDE SEQUENCE</scope>
    <source>
        <strain evidence="11">ChiW7-2402</strain>
    </source>
</reference>
<evidence type="ECO:0000256" key="2">
    <source>
        <dbReference type="ARBA" id="ARBA00022490"/>
    </source>
</evidence>
<dbReference type="PANTHER" id="PTHR30100">
    <property type="entry name" value="FATTY ACID/PHOSPHOLIPID SYNTHESIS PROTEIN PLSX"/>
    <property type="match status" value="1"/>
</dbReference>
<dbReference type="InterPro" id="IPR012281">
    <property type="entry name" value="Phospholipid_synth_PlsX-like"/>
</dbReference>
<dbReference type="Gene3D" id="3.40.718.10">
    <property type="entry name" value="Isopropylmalate Dehydrogenase"/>
    <property type="match status" value="1"/>
</dbReference>
<keyword evidence="2 10" id="KW-0963">Cytoplasm</keyword>
<dbReference type="GO" id="GO:0005737">
    <property type="term" value="C:cytoplasm"/>
    <property type="evidence" value="ECO:0007669"/>
    <property type="project" value="UniProtKB-SubCell"/>
</dbReference>
<evidence type="ECO:0000256" key="10">
    <source>
        <dbReference type="HAMAP-Rule" id="MF_00019"/>
    </source>
</evidence>
<reference evidence="11" key="2">
    <citation type="submission" date="2021-04" db="EMBL/GenBank/DDBJ databases">
        <authorList>
            <person name="Gilroy R."/>
        </authorList>
    </citation>
    <scope>NUCLEOTIDE SEQUENCE</scope>
    <source>
        <strain evidence="11">ChiW7-2402</strain>
    </source>
</reference>
<keyword evidence="5 10" id="KW-0443">Lipid metabolism</keyword>
<dbReference type="SUPFAM" id="SSF53659">
    <property type="entry name" value="Isocitrate/Isopropylmalate dehydrogenase-like"/>
    <property type="match status" value="1"/>
</dbReference>
<dbReference type="HAMAP" id="MF_00019">
    <property type="entry name" value="PlsX"/>
    <property type="match status" value="1"/>
</dbReference>
<gene>
    <name evidence="10 11" type="primary">plsX</name>
    <name evidence="11" type="ORF">H9964_04780</name>
</gene>